<comment type="caution">
    <text evidence="1">The sequence shown here is derived from an EMBL/GenBank/DDBJ whole genome shotgun (WGS) entry which is preliminary data.</text>
</comment>
<keyword evidence="2" id="KW-1185">Reference proteome</keyword>
<accession>A0ACB8YC12</accession>
<evidence type="ECO:0000313" key="1">
    <source>
        <dbReference type="EMBL" id="KAI3681158.1"/>
    </source>
</evidence>
<dbReference type="EMBL" id="CM042059">
    <property type="protein sequence ID" value="KAI3681158.1"/>
    <property type="molecule type" value="Genomic_DNA"/>
</dbReference>
<name>A0ACB8YC12_ARCLA</name>
<gene>
    <name evidence="1" type="ORF">L6452_35942</name>
</gene>
<dbReference type="Proteomes" id="UP001055879">
    <property type="component" value="Linkage Group LG13"/>
</dbReference>
<organism evidence="1 2">
    <name type="scientific">Arctium lappa</name>
    <name type="common">Greater burdock</name>
    <name type="synonym">Lappa major</name>
    <dbReference type="NCBI Taxonomy" id="4217"/>
    <lineage>
        <taxon>Eukaryota</taxon>
        <taxon>Viridiplantae</taxon>
        <taxon>Streptophyta</taxon>
        <taxon>Embryophyta</taxon>
        <taxon>Tracheophyta</taxon>
        <taxon>Spermatophyta</taxon>
        <taxon>Magnoliopsida</taxon>
        <taxon>eudicotyledons</taxon>
        <taxon>Gunneridae</taxon>
        <taxon>Pentapetalae</taxon>
        <taxon>asterids</taxon>
        <taxon>campanulids</taxon>
        <taxon>Asterales</taxon>
        <taxon>Asteraceae</taxon>
        <taxon>Carduoideae</taxon>
        <taxon>Cardueae</taxon>
        <taxon>Arctiinae</taxon>
        <taxon>Arctium</taxon>
    </lineage>
</organism>
<evidence type="ECO:0000313" key="2">
    <source>
        <dbReference type="Proteomes" id="UP001055879"/>
    </source>
</evidence>
<reference evidence="1 2" key="2">
    <citation type="journal article" date="2022" name="Mol. Ecol. Resour.">
        <title>The genomes of chicory, endive, great burdock and yacon provide insights into Asteraceae paleo-polyploidization history and plant inulin production.</title>
        <authorList>
            <person name="Fan W."/>
            <person name="Wang S."/>
            <person name="Wang H."/>
            <person name="Wang A."/>
            <person name="Jiang F."/>
            <person name="Liu H."/>
            <person name="Zhao H."/>
            <person name="Xu D."/>
            <person name="Zhang Y."/>
        </authorList>
    </citation>
    <scope>NUCLEOTIDE SEQUENCE [LARGE SCALE GENOMIC DNA]</scope>
    <source>
        <strain evidence="2">cv. Niubang</strain>
    </source>
</reference>
<proteinExistence type="predicted"/>
<reference evidence="2" key="1">
    <citation type="journal article" date="2022" name="Mol. Ecol. Resour.">
        <title>The genomes of chicory, endive, great burdock and yacon provide insights into Asteraceae palaeo-polyploidization history and plant inulin production.</title>
        <authorList>
            <person name="Fan W."/>
            <person name="Wang S."/>
            <person name="Wang H."/>
            <person name="Wang A."/>
            <person name="Jiang F."/>
            <person name="Liu H."/>
            <person name="Zhao H."/>
            <person name="Xu D."/>
            <person name="Zhang Y."/>
        </authorList>
    </citation>
    <scope>NUCLEOTIDE SEQUENCE [LARGE SCALE GENOMIC DNA]</scope>
    <source>
        <strain evidence="2">cv. Niubang</strain>
    </source>
</reference>
<protein>
    <submittedName>
        <fullName evidence="1">Uncharacterized protein</fullName>
    </submittedName>
</protein>
<sequence>MMMISLECRKWTVLVAVIWIQAFTGTNFDFPSYSTRMKSKLKINQLHLNYLAMASDIGKLFGWCSGVLLLYFPKWVVLFMAAFVGLFAYGLQWLIIQRAISLPYFVVFALCLSAGASITWFNTVCFLLCIENFPENWPLAVSLSVSFNGVTAALYNVIVKKLSPNNKNTSYLILNAVIPLITATAALVPILQQPESQKDHQIDESVNKDDAYIFVCMYILAAVTGLYLYFVGPASQNIFHVALLLVVLPLVLPKTVYALKRVYLALQSERHPGEGPSYNLVELKHQEEDSEGPSYNLVEMKHQEERSEESSIFNNTLCGFHGILEKDRLRVLGEEHTAKVLVTRCDFWLYYVAYFCGGTIGLVYNNNLGQICQSLGYISETKALVTVYSTCSFLGRLFSATADLVGCFYHLTHTNMYTARTGRLTLAIVPIPIAFLMLVLSDSKIALHIATGLMGISCGFLISTAISITSELFGPKSSGINHNILITNIPLGSLLYGLLAALIYDAHIFRSKEEVVDGSKVCLGRRCYKDTFGLWGCISFVGFASSFLLFLRTKAAYEEDNNRRRNRMREEDKISLQEEECLI</sequence>